<dbReference type="GO" id="GO:0003684">
    <property type="term" value="F:damaged DNA binding"/>
    <property type="evidence" value="ECO:0007669"/>
    <property type="project" value="TreeGrafter"/>
</dbReference>
<organism evidence="12 13">
    <name type="scientific">Mucor circinelloides f. lusitanicus</name>
    <name type="common">Mucor racemosus var. lusitanicus</name>
    <dbReference type="NCBI Taxonomy" id="29924"/>
    <lineage>
        <taxon>Eukaryota</taxon>
        <taxon>Fungi</taxon>
        <taxon>Fungi incertae sedis</taxon>
        <taxon>Mucoromycota</taxon>
        <taxon>Mucoromycotina</taxon>
        <taxon>Mucoromycetes</taxon>
        <taxon>Mucorales</taxon>
        <taxon>Mucorineae</taxon>
        <taxon>Mucoraceae</taxon>
        <taxon>Mucor</taxon>
    </lineage>
</organism>
<dbReference type="InterPro" id="IPR047520">
    <property type="entry name" value="XPF_nuclease"/>
</dbReference>
<protein>
    <submittedName>
        <fullName evidence="12">G protein gamma subunit</fullName>
    </submittedName>
</protein>
<dbReference type="GO" id="GO:0000724">
    <property type="term" value="P:double-strand break repair via homologous recombination"/>
    <property type="evidence" value="ECO:0007669"/>
    <property type="project" value="TreeGrafter"/>
</dbReference>
<evidence type="ECO:0000259" key="11">
    <source>
        <dbReference type="PROSITE" id="PS50058"/>
    </source>
</evidence>
<dbReference type="Gene3D" id="4.10.260.10">
    <property type="entry name" value="Transducin (heterotrimeric G protein), gamma chain"/>
    <property type="match status" value="1"/>
</dbReference>
<dbReference type="Pfam" id="PF02732">
    <property type="entry name" value="ERCC4"/>
    <property type="match status" value="1"/>
</dbReference>
<dbReference type="Pfam" id="PF00631">
    <property type="entry name" value="G-gamma"/>
    <property type="match status" value="1"/>
</dbReference>
<dbReference type="CDD" id="cd20078">
    <property type="entry name" value="XPF_nuclease_XPF_euk"/>
    <property type="match status" value="1"/>
</dbReference>
<evidence type="ECO:0000313" key="13">
    <source>
        <dbReference type="Proteomes" id="UP000469890"/>
    </source>
</evidence>
<dbReference type="GO" id="GO:0007186">
    <property type="term" value="P:G protein-coupled receptor signaling pathway"/>
    <property type="evidence" value="ECO:0007669"/>
    <property type="project" value="InterPro"/>
</dbReference>
<evidence type="ECO:0000256" key="10">
    <source>
        <dbReference type="SAM" id="MobiDB-lite"/>
    </source>
</evidence>
<dbReference type="InterPro" id="IPR006166">
    <property type="entry name" value="ERCC4_domain"/>
</dbReference>
<evidence type="ECO:0000256" key="3">
    <source>
        <dbReference type="ARBA" id="ARBA00022722"/>
    </source>
</evidence>
<name>A0A8H4F1F4_MUCCL</name>
<dbReference type="InterPro" id="IPR036284">
    <property type="entry name" value="GGL_sf"/>
</dbReference>
<dbReference type="PANTHER" id="PTHR10150:SF0">
    <property type="entry name" value="DNA REPAIR ENDONUCLEASE XPF"/>
    <property type="match status" value="1"/>
</dbReference>
<dbReference type="InterPro" id="IPR015898">
    <property type="entry name" value="G-protein_gamma-like_dom"/>
</dbReference>
<dbReference type="GO" id="GO:0000712">
    <property type="term" value="P:resolution of meiotic recombination intermediates"/>
    <property type="evidence" value="ECO:0007669"/>
    <property type="project" value="TreeGrafter"/>
</dbReference>
<feature type="region of interest" description="Disordered" evidence="10">
    <location>
        <begin position="509"/>
        <end position="536"/>
    </location>
</feature>
<dbReference type="GO" id="GO:0000110">
    <property type="term" value="C:nucleotide-excision repair factor 1 complex"/>
    <property type="evidence" value="ECO:0007669"/>
    <property type="project" value="TreeGrafter"/>
</dbReference>
<feature type="compositionally biased region" description="Low complexity" evidence="10">
    <location>
        <begin position="479"/>
        <end position="491"/>
    </location>
</feature>
<dbReference type="GO" id="GO:1901255">
    <property type="term" value="P:nucleotide-excision repair involved in interstrand cross-link repair"/>
    <property type="evidence" value="ECO:0007669"/>
    <property type="project" value="TreeGrafter"/>
</dbReference>
<evidence type="ECO:0000256" key="6">
    <source>
        <dbReference type="ARBA" id="ARBA00022801"/>
    </source>
</evidence>
<keyword evidence="3" id="KW-0540">Nuclease</keyword>
<dbReference type="FunFam" id="3.40.50.10130:FF:000002">
    <property type="entry name" value="DNA repair endonuclease XPF"/>
    <property type="match status" value="1"/>
</dbReference>
<reference evidence="12 13" key="1">
    <citation type="submission" date="2019-09" db="EMBL/GenBank/DDBJ databases">
        <authorList>
            <consortium name="DOE Joint Genome Institute"/>
            <person name="Mondo S.J."/>
            <person name="Navarro-Mendoza M.I."/>
            <person name="Perez-Arques C."/>
            <person name="Panchal S."/>
            <person name="Nicolas F.E."/>
            <person name="Ganguly P."/>
            <person name="Pangilinan J."/>
            <person name="Grigoriev I."/>
            <person name="Heitman J."/>
            <person name="Sanya K."/>
            <person name="Garre V."/>
        </authorList>
    </citation>
    <scope>NUCLEOTIDE SEQUENCE [LARGE SCALE GENOMIC DNA]</scope>
    <source>
        <strain evidence="12 13">MU402</strain>
    </source>
</reference>
<dbReference type="SMART" id="SM00891">
    <property type="entry name" value="ERCC4"/>
    <property type="match status" value="1"/>
</dbReference>
<dbReference type="InterPro" id="IPR006167">
    <property type="entry name" value="XPF"/>
</dbReference>
<dbReference type="EMBL" id="JAAECE010000005">
    <property type="protein sequence ID" value="KAF1801439.1"/>
    <property type="molecule type" value="Genomic_DNA"/>
</dbReference>
<keyword evidence="5" id="KW-0227">DNA damage</keyword>
<evidence type="ECO:0000256" key="4">
    <source>
        <dbReference type="ARBA" id="ARBA00022759"/>
    </source>
</evidence>
<dbReference type="PROSITE" id="PS50058">
    <property type="entry name" value="G_PROTEIN_GAMMA"/>
    <property type="match status" value="1"/>
</dbReference>
<dbReference type="SUPFAM" id="SSF48670">
    <property type="entry name" value="Transducin (heterotrimeric G protein), gamma chain"/>
    <property type="match status" value="1"/>
</dbReference>
<keyword evidence="4" id="KW-0255">Endonuclease</keyword>
<dbReference type="GO" id="GO:0003697">
    <property type="term" value="F:single-stranded DNA binding"/>
    <property type="evidence" value="ECO:0007669"/>
    <property type="project" value="InterPro"/>
</dbReference>
<evidence type="ECO:0000256" key="7">
    <source>
        <dbReference type="ARBA" id="ARBA00023125"/>
    </source>
</evidence>
<keyword evidence="9" id="KW-0539">Nucleus</keyword>
<evidence type="ECO:0000256" key="1">
    <source>
        <dbReference type="ARBA" id="ARBA00004123"/>
    </source>
</evidence>
<sequence length="965" mass="109674">MLPFQKQVLTEIVTEDGLLIISPGLGLFQILCHLVQVYSGGNHLILLINTSKEQDELLQEQLIALGVSSQHVIRRIEYNTPAEKRSSMYRESGIFSITSRILAVDMLLERIPTSLINGIIVYNAHRVKPNSMEELILRIYREHNQQGFIKAFSDRPEAFVTGFAPLQNTMKSLFLRKVHLWPRFQVTVTEDLAKTNDNVIELRQPMSESMDVIQQSLVQCMEETLAELRRANPQIDVGELTIENSFFKSFDAIVRRQLDPIWHRVSSASKQLVGDLKILRQLLGYLTTYDCVSFYSFIETVIAANTAHDGKQIKQSQWLLHEAGNRAIAAARKRVYVKQGEQEFDELPKRQDDDDDDAVIPPHIKLVLEEQPKWQLLNTILLEIEQDSLQLNDGQGAPVLVMVSEKRTCSQLRDYMTRINEHQQQDEPPFLNKIAHNFFKWRVNMHRMQVAEAAAPAQPAPPSSMRGRAPPNKRRRVRGGSATAASSSSRSMTLADTFKEDIVDTMSALDKQDDEDEDDDDAFRGVGPTLDSPALHKHQDDILPTFEEIPSTSLITIQCYEDDANEQVLQDAQPRFIILYDPNPAFVRQIEVYRAQHPTVDIRVYFMLYENSVEEQNYLSLIRKEKESFERLIHEKSIMAIPLPDKRPERQDLVVRPTSSRVAGGQAKVATTGPQIVTVDMREFRSSLPPILYADGFKIVPFTLQVGDYILSPDMCVERKSIADLIQSFSSGRLYTQCELMSAFYKTPILLIEFDQNKSFSLQAVSDMRDNIRITDLSSKLVLLTLAFPKLRIIWSSSPHETAKIFSELKKTEPEPDSEVAASIGAEGHEDGDTVYNMTPQEILRSMPGVTSANYRLLMHHFQDLDELVHAQQKTLKELIGEEFGRKFMARQTVSETKLLKILELNGKLKRQLDIPRIPVSEASRSLIDYCQSTPDLMLPSVWGNRHPDPFAEPANGCGASCQIM</sequence>
<evidence type="ECO:0000256" key="8">
    <source>
        <dbReference type="ARBA" id="ARBA00023204"/>
    </source>
</evidence>
<feature type="compositionally biased region" description="Acidic residues" evidence="10">
    <location>
        <begin position="512"/>
        <end position="521"/>
    </location>
</feature>
<evidence type="ECO:0000256" key="5">
    <source>
        <dbReference type="ARBA" id="ARBA00022763"/>
    </source>
</evidence>
<dbReference type="InterPro" id="IPR010994">
    <property type="entry name" value="RuvA_2-like"/>
</dbReference>
<evidence type="ECO:0000313" key="12">
    <source>
        <dbReference type="EMBL" id="KAF1801439.1"/>
    </source>
</evidence>
<evidence type="ECO:0000256" key="9">
    <source>
        <dbReference type="ARBA" id="ARBA00023242"/>
    </source>
</evidence>
<feature type="domain" description="G protein gamma" evidence="11">
    <location>
        <begin position="890"/>
        <end position="965"/>
    </location>
</feature>
<dbReference type="GO" id="GO:0000014">
    <property type="term" value="F:single-stranded DNA endodeoxyribonuclease activity"/>
    <property type="evidence" value="ECO:0007669"/>
    <property type="project" value="TreeGrafter"/>
</dbReference>
<keyword evidence="6" id="KW-0378">Hydrolase</keyword>
<accession>A0A8H4F1F4</accession>
<gene>
    <name evidence="12" type="ORF">FB192DRAFT_1437699</name>
</gene>
<dbReference type="SUPFAM" id="SSF52980">
    <property type="entry name" value="Restriction endonuclease-like"/>
    <property type="match status" value="1"/>
</dbReference>
<evidence type="ECO:0000256" key="2">
    <source>
        <dbReference type="ARBA" id="ARBA00010015"/>
    </source>
</evidence>
<proteinExistence type="inferred from homology"/>
<dbReference type="PANTHER" id="PTHR10150">
    <property type="entry name" value="DNA REPAIR ENDONUCLEASE XPF"/>
    <property type="match status" value="1"/>
</dbReference>
<dbReference type="AlphaFoldDB" id="A0A8H4F1F4"/>
<dbReference type="SUPFAM" id="SSF47781">
    <property type="entry name" value="RuvA domain 2-like"/>
    <property type="match status" value="1"/>
</dbReference>
<dbReference type="Gene3D" id="3.40.50.10130">
    <property type="match status" value="1"/>
</dbReference>
<feature type="region of interest" description="Disordered" evidence="10">
    <location>
        <begin position="452"/>
        <end position="495"/>
    </location>
</feature>
<keyword evidence="7" id="KW-0238">DNA-binding</keyword>
<comment type="caution">
    <text evidence="12">The sequence shown here is derived from an EMBL/GenBank/DDBJ whole genome shotgun (WGS) entry which is preliminary data.</text>
</comment>
<comment type="similarity">
    <text evidence="2">Belongs to the XPF family.</text>
</comment>
<dbReference type="Gene3D" id="1.10.150.20">
    <property type="entry name" value="5' to 3' exonuclease, C-terminal subdomain"/>
    <property type="match status" value="1"/>
</dbReference>
<dbReference type="SMART" id="SM01224">
    <property type="entry name" value="G_gamma"/>
    <property type="match status" value="1"/>
</dbReference>
<dbReference type="InterPro" id="IPR011335">
    <property type="entry name" value="Restrct_endonuc-II-like"/>
</dbReference>
<dbReference type="Proteomes" id="UP000469890">
    <property type="component" value="Unassembled WGS sequence"/>
</dbReference>
<comment type="subcellular location">
    <subcellularLocation>
        <location evidence="1">Nucleus</location>
    </subcellularLocation>
</comment>
<dbReference type="NCBIfam" id="TIGR00596">
    <property type="entry name" value="rad1"/>
    <property type="match status" value="1"/>
</dbReference>
<keyword evidence="8" id="KW-0234">DNA repair</keyword>